<accession>A0A673ICU0</accession>
<keyword evidence="5" id="KW-0630">Potassium</keyword>
<proteinExistence type="inferred from homology"/>
<comment type="catalytic activity">
    <reaction evidence="11">
        <text>K(+)(in) = K(+)(out)</text>
        <dbReference type="Rhea" id="RHEA:29463"/>
        <dbReference type="ChEBI" id="CHEBI:29103"/>
    </reaction>
</comment>
<comment type="subcellular location">
    <subcellularLocation>
        <location evidence="1">Cell membrane</location>
        <topology evidence="1">Multi-pass membrane protein</topology>
    </subcellularLocation>
</comment>
<evidence type="ECO:0000256" key="12">
    <source>
        <dbReference type="ARBA" id="ARBA00044657"/>
    </source>
</evidence>
<evidence type="ECO:0000256" key="8">
    <source>
        <dbReference type="ARBA" id="ARBA00023136"/>
    </source>
</evidence>
<dbReference type="AlphaFoldDB" id="A0A673ICU0"/>
<keyword evidence="10 14" id="KW-0407">Ion channel</keyword>
<sequence length="571" mass="64192">MKFPTENPRKPGNWNPPAVPVQTNLVPPKKVQPGMLQSSLVQASVATMQNPMGCTLPRLSVSRPTSMVASLEAVADGSALLTVMKWKTVLAVFVVVVAYLVAGGLVFKALEQPFESNQKDTITSKKAAFLEKHQCVTPNELEELIKHSVDAVNAGVSPIGDTSYNSSHWDLGSSFFFAGTVITTIGYGNIVPRTEGGKIFCILYAIFGIPLFGFLLAGVGDQLGTIFVKSIAKVEKMFRRKHNQISQTKIRVASTLLFILAGCILFVTIPAIIFKHIEGWTGLEAIYFVVITLTTVGIGDYVAGGNRRIEYREWYKPLVWFWILVGMAYFAAVLSMIGDWLRVLSKKTKMEVGEIKAHAAEWKANVRAEFRETRRRLSVEVHDKLQRAATIRSMERRQLGFDQRAHSLDMLSPEHRAAFNSLDTTNYKTSSQESIDTKLNNLRLRVEQNEHRRSDPSQAYSEDNIFNRLGSVTKLAKRNKHKELRKNIPDDGRKALDSFTCNTPTMDEEKKEAEDEDEELEKEVNTSLTNLPLFVQSPNKQNGFMPLPPQTKEEENEIKLEDKEFHLQMEP</sequence>
<protein>
    <submittedName>
        <fullName evidence="18">Potassium channel subfamily K member 10-like</fullName>
    </submittedName>
</protein>
<dbReference type="Ensembl" id="ENSSRHT00000036611.1">
    <property type="protein sequence ID" value="ENSSRHP00000035573.1"/>
    <property type="gene ID" value="ENSSRHG00000018264.1"/>
</dbReference>
<dbReference type="InterPro" id="IPR003280">
    <property type="entry name" value="2pore_dom_K_chnl"/>
</dbReference>
<dbReference type="RefSeq" id="XP_016417324.1">
    <property type="nucleotide sequence ID" value="XM_016561838.1"/>
</dbReference>
<feature type="region of interest" description="Disordered" evidence="15">
    <location>
        <begin position="488"/>
        <end position="557"/>
    </location>
</feature>
<dbReference type="PANTHER" id="PTHR11003:SF32">
    <property type="entry name" value="POTASSIUM CHANNEL SUBFAMILY K MEMBER 10"/>
    <property type="match status" value="1"/>
</dbReference>
<evidence type="ECO:0000313" key="19">
    <source>
        <dbReference type="Proteomes" id="UP000472270"/>
    </source>
</evidence>
<dbReference type="InterPro" id="IPR003976">
    <property type="entry name" value="2pore_dom_K_chnl_TREK"/>
</dbReference>
<dbReference type="GO" id="GO:0015271">
    <property type="term" value="F:outward rectifier potassium channel activity"/>
    <property type="evidence" value="ECO:0007669"/>
    <property type="project" value="TreeGrafter"/>
</dbReference>
<evidence type="ECO:0000256" key="16">
    <source>
        <dbReference type="SAM" id="Phobius"/>
    </source>
</evidence>
<evidence type="ECO:0000256" key="4">
    <source>
        <dbReference type="ARBA" id="ARBA00022692"/>
    </source>
</evidence>
<evidence type="ECO:0000256" key="9">
    <source>
        <dbReference type="ARBA" id="ARBA00023157"/>
    </source>
</evidence>
<keyword evidence="4 14" id="KW-0812">Transmembrane</keyword>
<name>A0A673ICU0_9TELE</name>
<feature type="domain" description="Potassium channel" evidence="17">
    <location>
        <begin position="263"/>
        <end position="342"/>
    </location>
</feature>
<feature type="transmembrane region" description="Helical" evidence="16">
    <location>
        <begin position="88"/>
        <end position="107"/>
    </location>
</feature>
<dbReference type="GeneID" id="107747370"/>
<feature type="transmembrane region" description="Helical" evidence="16">
    <location>
        <begin position="250"/>
        <end position="273"/>
    </location>
</feature>
<feature type="transmembrane region" description="Helical" evidence="16">
    <location>
        <begin position="171"/>
        <end position="190"/>
    </location>
</feature>
<feature type="transmembrane region" description="Helical" evidence="16">
    <location>
        <begin position="202"/>
        <end position="220"/>
    </location>
</feature>
<comment type="catalytic activity">
    <reaction evidence="13">
        <text>Cs(+)(in) = Cs(+)(out)</text>
        <dbReference type="Rhea" id="RHEA:78555"/>
        <dbReference type="ChEBI" id="CHEBI:49547"/>
    </reaction>
</comment>
<dbReference type="PRINTS" id="PR01333">
    <property type="entry name" value="2POREKCHANEL"/>
</dbReference>
<evidence type="ECO:0000256" key="2">
    <source>
        <dbReference type="ARBA" id="ARBA00022448"/>
    </source>
</evidence>
<organism evidence="18 19">
    <name type="scientific">Sinocyclocheilus rhinocerous</name>
    <dbReference type="NCBI Taxonomy" id="307959"/>
    <lineage>
        <taxon>Eukaryota</taxon>
        <taxon>Metazoa</taxon>
        <taxon>Chordata</taxon>
        <taxon>Craniata</taxon>
        <taxon>Vertebrata</taxon>
        <taxon>Euteleostomi</taxon>
        <taxon>Actinopterygii</taxon>
        <taxon>Neopterygii</taxon>
        <taxon>Teleostei</taxon>
        <taxon>Ostariophysi</taxon>
        <taxon>Cypriniformes</taxon>
        <taxon>Cyprinidae</taxon>
        <taxon>Cyprininae</taxon>
        <taxon>Sinocyclocheilus</taxon>
    </lineage>
</organism>
<feature type="transmembrane region" description="Helical" evidence="16">
    <location>
        <begin position="319"/>
        <end position="341"/>
    </location>
</feature>
<evidence type="ECO:0000256" key="10">
    <source>
        <dbReference type="ARBA" id="ARBA00023303"/>
    </source>
</evidence>
<dbReference type="SUPFAM" id="SSF81324">
    <property type="entry name" value="Voltage-gated potassium channels"/>
    <property type="match status" value="2"/>
</dbReference>
<evidence type="ECO:0000256" key="11">
    <source>
        <dbReference type="ARBA" id="ARBA00034430"/>
    </source>
</evidence>
<dbReference type="GO" id="GO:0030322">
    <property type="term" value="P:stabilization of membrane potential"/>
    <property type="evidence" value="ECO:0007669"/>
    <property type="project" value="TreeGrafter"/>
</dbReference>
<keyword evidence="7 14" id="KW-0406">Ion transport</keyword>
<keyword evidence="2 14" id="KW-0813">Transport</keyword>
<feature type="compositionally biased region" description="Polar residues" evidence="15">
    <location>
        <begin position="525"/>
        <end position="542"/>
    </location>
</feature>
<dbReference type="FunFam" id="1.10.287.70:FF:000043">
    <property type="entry name" value="Potassium channel subfamily K member 10 isoform 2"/>
    <property type="match status" value="1"/>
</dbReference>
<reference evidence="18" key="1">
    <citation type="submission" date="2025-08" db="UniProtKB">
        <authorList>
            <consortium name="Ensembl"/>
        </authorList>
    </citation>
    <scope>IDENTIFICATION</scope>
</reference>
<keyword evidence="6 16" id="KW-1133">Transmembrane helix</keyword>
<keyword evidence="3" id="KW-1003">Cell membrane</keyword>
<gene>
    <name evidence="18" type="primary">LOC107747370</name>
</gene>
<dbReference type="RefSeq" id="XP_016417323.1">
    <property type="nucleotide sequence ID" value="XM_016561837.1"/>
</dbReference>
<evidence type="ECO:0000256" key="7">
    <source>
        <dbReference type="ARBA" id="ARBA00023065"/>
    </source>
</evidence>
<dbReference type="PANTHER" id="PTHR11003">
    <property type="entry name" value="POTASSIUM CHANNEL, SUBFAMILY K"/>
    <property type="match status" value="1"/>
</dbReference>
<feature type="domain" description="Potassium channel" evidence="17">
    <location>
        <begin position="165"/>
        <end position="222"/>
    </location>
</feature>
<dbReference type="InterPro" id="IPR013099">
    <property type="entry name" value="K_chnl_dom"/>
</dbReference>
<keyword evidence="8 16" id="KW-0472">Membrane</keyword>
<dbReference type="GO" id="GO:0005886">
    <property type="term" value="C:plasma membrane"/>
    <property type="evidence" value="ECO:0007669"/>
    <property type="project" value="UniProtKB-SubCell"/>
</dbReference>
<comment type="catalytic activity">
    <reaction evidence="12">
        <text>Rb(+)(in) = Rb(+)(out)</text>
        <dbReference type="Rhea" id="RHEA:78547"/>
        <dbReference type="ChEBI" id="CHEBI:49847"/>
    </reaction>
</comment>
<keyword evidence="9" id="KW-1015">Disulfide bond</keyword>
<evidence type="ECO:0000313" key="18">
    <source>
        <dbReference type="Ensembl" id="ENSSRHP00000035573.1"/>
    </source>
</evidence>
<evidence type="ECO:0000259" key="17">
    <source>
        <dbReference type="Pfam" id="PF07885"/>
    </source>
</evidence>
<dbReference type="PRINTS" id="PR01499">
    <property type="entry name" value="TREKCHANNEL"/>
</dbReference>
<reference evidence="18" key="2">
    <citation type="submission" date="2025-09" db="UniProtKB">
        <authorList>
            <consortium name="Ensembl"/>
        </authorList>
    </citation>
    <scope>IDENTIFICATION</scope>
</reference>
<evidence type="ECO:0000256" key="1">
    <source>
        <dbReference type="ARBA" id="ARBA00004651"/>
    </source>
</evidence>
<evidence type="ECO:0000256" key="5">
    <source>
        <dbReference type="ARBA" id="ARBA00022958"/>
    </source>
</evidence>
<keyword evidence="19" id="KW-1185">Reference proteome</keyword>
<evidence type="ECO:0000256" key="14">
    <source>
        <dbReference type="RuleBase" id="RU003857"/>
    </source>
</evidence>
<dbReference type="Pfam" id="PF07885">
    <property type="entry name" value="Ion_trans_2"/>
    <property type="match status" value="2"/>
</dbReference>
<evidence type="ECO:0000256" key="6">
    <source>
        <dbReference type="ARBA" id="ARBA00022989"/>
    </source>
</evidence>
<comment type="similarity">
    <text evidence="14">Belongs to the two pore domain potassium channel (TC 1.A.1.8) family.</text>
</comment>
<feature type="transmembrane region" description="Helical" evidence="16">
    <location>
        <begin position="285"/>
        <end position="304"/>
    </location>
</feature>
<dbReference type="Gene3D" id="1.10.287.70">
    <property type="match status" value="1"/>
</dbReference>
<evidence type="ECO:0000256" key="13">
    <source>
        <dbReference type="ARBA" id="ARBA00044691"/>
    </source>
</evidence>
<evidence type="ECO:0000256" key="15">
    <source>
        <dbReference type="SAM" id="MobiDB-lite"/>
    </source>
</evidence>
<dbReference type="OrthoDB" id="297496at2759"/>
<evidence type="ECO:0000256" key="3">
    <source>
        <dbReference type="ARBA" id="ARBA00022475"/>
    </source>
</evidence>
<dbReference type="Proteomes" id="UP000472270">
    <property type="component" value="Unassembled WGS sequence"/>
</dbReference>
<dbReference type="GO" id="GO:0022841">
    <property type="term" value="F:potassium ion leak channel activity"/>
    <property type="evidence" value="ECO:0007669"/>
    <property type="project" value="TreeGrafter"/>
</dbReference>
<dbReference type="KEGG" id="srx:107747370"/>